<feature type="domain" description="F-box" evidence="1">
    <location>
        <begin position="5"/>
        <end position="75"/>
    </location>
</feature>
<dbReference type="EMBL" id="AACS02000001">
    <property type="protein sequence ID" value="EAU93614.2"/>
    <property type="molecule type" value="Genomic_DNA"/>
</dbReference>
<dbReference type="InterPro" id="IPR001810">
    <property type="entry name" value="F-box_dom"/>
</dbReference>
<dbReference type="Proteomes" id="UP000001861">
    <property type="component" value="Unassembled WGS sequence"/>
</dbReference>
<evidence type="ECO:0000259" key="1">
    <source>
        <dbReference type="Pfam" id="PF12937"/>
    </source>
</evidence>
<dbReference type="RefSeq" id="XP_001828263.2">
    <property type="nucleotide sequence ID" value="XM_001828211.2"/>
</dbReference>
<dbReference type="OrthoDB" id="2878542at2759"/>
<dbReference type="GeneID" id="6004672"/>
<protein>
    <recommendedName>
        <fullName evidence="1">F-box domain-containing protein</fullName>
    </recommendedName>
</protein>
<dbReference type="Pfam" id="PF12937">
    <property type="entry name" value="F-box-like"/>
    <property type="match status" value="1"/>
</dbReference>
<name>A8N075_COPC7</name>
<keyword evidence="3" id="KW-1185">Reference proteome</keyword>
<sequence length="393" mass="43804">MAIIRDMPPELMARVFGLAIEGDCTTATESVEGSYSEFTLPSLQITFQQLLRLSGVCSHWRNISLDEARLWTRVFVGQRAGEIVGLFLSRSKALGLSIDIDLPTVENIQAWSTLKKAFTPDVLTRIQSLRISGSQPSLERMIGILSHGRLIKRSGKLTQLHLVCAPSGDDGPIDVTRAEADPRTNILPIGGASLACIRIEGIAIGLLPQWSVSELVIQDAAISRFELRQLLTSAGVEHLTLRRVGIPVGIDYRTASQLQLVEARSHAETPVRLTTLEIDNPIDLHAGLENDVRRHPALNYASFFSDIMIEGATDTLKEVKFVNLSQVAWDALFMLFKQGLGRKQFIQTLKVELCWDFGVPETLAQEELRKGIRILRKVFPEADRRQWYSLIDL</sequence>
<accession>A8N075</accession>
<dbReference type="AlphaFoldDB" id="A8N075"/>
<evidence type="ECO:0000313" key="3">
    <source>
        <dbReference type="Proteomes" id="UP000001861"/>
    </source>
</evidence>
<dbReference type="Gene3D" id="1.20.1280.50">
    <property type="match status" value="1"/>
</dbReference>
<reference evidence="2 3" key="1">
    <citation type="journal article" date="2010" name="Proc. Natl. Acad. Sci. U.S.A.">
        <title>Insights into evolution of multicellular fungi from the assembled chromosomes of the mushroom Coprinopsis cinerea (Coprinus cinereus).</title>
        <authorList>
            <person name="Stajich J.E."/>
            <person name="Wilke S.K."/>
            <person name="Ahren D."/>
            <person name="Au C.H."/>
            <person name="Birren B.W."/>
            <person name="Borodovsky M."/>
            <person name="Burns C."/>
            <person name="Canback B."/>
            <person name="Casselton L.A."/>
            <person name="Cheng C.K."/>
            <person name="Deng J."/>
            <person name="Dietrich F.S."/>
            <person name="Fargo D.C."/>
            <person name="Farman M.L."/>
            <person name="Gathman A.C."/>
            <person name="Goldberg J."/>
            <person name="Guigo R."/>
            <person name="Hoegger P.J."/>
            <person name="Hooker J.B."/>
            <person name="Huggins A."/>
            <person name="James T.Y."/>
            <person name="Kamada T."/>
            <person name="Kilaru S."/>
            <person name="Kodira C."/>
            <person name="Kues U."/>
            <person name="Kupfer D."/>
            <person name="Kwan H.S."/>
            <person name="Lomsadze A."/>
            <person name="Li W."/>
            <person name="Lilly W.W."/>
            <person name="Ma L.J."/>
            <person name="Mackey A.J."/>
            <person name="Manning G."/>
            <person name="Martin F."/>
            <person name="Muraguchi H."/>
            <person name="Natvig D.O."/>
            <person name="Palmerini H."/>
            <person name="Ramesh M.A."/>
            <person name="Rehmeyer C.J."/>
            <person name="Roe B.A."/>
            <person name="Shenoy N."/>
            <person name="Stanke M."/>
            <person name="Ter-Hovhannisyan V."/>
            <person name="Tunlid A."/>
            <person name="Velagapudi R."/>
            <person name="Vision T.J."/>
            <person name="Zeng Q."/>
            <person name="Zolan M.E."/>
            <person name="Pukkila P.J."/>
        </authorList>
    </citation>
    <scope>NUCLEOTIDE SEQUENCE [LARGE SCALE GENOMIC DNA]</scope>
    <source>
        <strain evidence="3">Okayama-7 / 130 / ATCC MYA-4618 / FGSC 9003</strain>
    </source>
</reference>
<dbReference type="HOGENOM" id="CLU_702100_0_0_1"/>
<comment type="caution">
    <text evidence="2">The sequence shown here is derived from an EMBL/GenBank/DDBJ whole genome shotgun (WGS) entry which is preliminary data.</text>
</comment>
<dbReference type="KEGG" id="cci:CC1G_02844"/>
<gene>
    <name evidence="2" type="ORF">CC1G_02844</name>
</gene>
<evidence type="ECO:0000313" key="2">
    <source>
        <dbReference type="EMBL" id="EAU93614.2"/>
    </source>
</evidence>
<organism evidence="2 3">
    <name type="scientific">Coprinopsis cinerea (strain Okayama-7 / 130 / ATCC MYA-4618 / FGSC 9003)</name>
    <name type="common">Inky cap fungus</name>
    <name type="synonym">Hormographiella aspergillata</name>
    <dbReference type="NCBI Taxonomy" id="240176"/>
    <lineage>
        <taxon>Eukaryota</taxon>
        <taxon>Fungi</taxon>
        <taxon>Dikarya</taxon>
        <taxon>Basidiomycota</taxon>
        <taxon>Agaricomycotina</taxon>
        <taxon>Agaricomycetes</taxon>
        <taxon>Agaricomycetidae</taxon>
        <taxon>Agaricales</taxon>
        <taxon>Agaricineae</taxon>
        <taxon>Psathyrellaceae</taxon>
        <taxon>Coprinopsis</taxon>
    </lineage>
</organism>
<dbReference type="OMA" id="ITACEHI"/>
<proteinExistence type="predicted"/>
<dbReference type="VEuPathDB" id="FungiDB:CC1G_02844"/>
<dbReference type="InParanoid" id="A8N075"/>